<protein>
    <submittedName>
        <fullName evidence="2">Uncharacterized protein</fullName>
    </submittedName>
</protein>
<dbReference type="EMBL" id="BSEV01000039">
    <property type="protein sequence ID" value="GLK14941.1"/>
    <property type="molecule type" value="Genomic_DNA"/>
</dbReference>
<dbReference type="Proteomes" id="UP001143474">
    <property type="component" value="Unassembled WGS sequence"/>
</dbReference>
<evidence type="ECO:0000313" key="2">
    <source>
        <dbReference type="EMBL" id="GLK14941.1"/>
    </source>
</evidence>
<evidence type="ECO:0000256" key="1">
    <source>
        <dbReference type="SAM" id="MobiDB-lite"/>
    </source>
</evidence>
<gene>
    <name evidence="2" type="ORF">GCM10017600_83540</name>
</gene>
<name>A0A9W6IA62_9ACTN</name>
<reference evidence="2" key="1">
    <citation type="journal article" date="2014" name="Int. J. Syst. Evol. Microbiol.">
        <title>Complete genome sequence of Corynebacterium casei LMG S-19264T (=DSM 44701T), isolated from a smear-ripened cheese.</title>
        <authorList>
            <consortium name="US DOE Joint Genome Institute (JGI-PGF)"/>
            <person name="Walter F."/>
            <person name="Albersmeier A."/>
            <person name="Kalinowski J."/>
            <person name="Ruckert C."/>
        </authorList>
    </citation>
    <scope>NUCLEOTIDE SEQUENCE</scope>
    <source>
        <strain evidence="2">VKM Ac-2007</strain>
    </source>
</reference>
<dbReference type="AlphaFoldDB" id="A0A9W6IA62"/>
<accession>A0A9W6IA62</accession>
<reference evidence="2" key="2">
    <citation type="submission" date="2023-01" db="EMBL/GenBank/DDBJ databases">
        <authorList>
            <person name="Sun Q."/>
            <person name="Evtushenko L."/>
        </authorList>
    </citation>
    <scope>NUCLEOTIDE SEQUENCE</scope>
    <source>
        <strain evidence="2">VKM Ac-2007</strain>
    </source>
</reference>
<feature type="region of interest" description="Disordered" evidence="1">
    <location>
        <begin position="35"/>
        <end position="62"/>
    </location>
</feature>
<comment type="caution">
    <text evidence="2">The sequence shown here is derived from an EMBL/GenBank/DDBJ whole genome shotgun (WGS) entry which is preliminary data.</text>
</comment>
<keyword evidence="3" id="KW-1185">Reference proteome</keyword>
<proteinExistence type="predicted"/>
<sequence>MTTIDGVTSSNPGSHLRTRVTGVLPHKEYGASREARLRGARPAPPGGPCPTSLAGALGRLGQ</sequence>
<evidence type="ECO:0000313" key="3">
    <source>
        <dbReference type="Proteomes" id="UP001143474"/>
    </source>
</evidence>
<organism evidence="2 3">
    <name type="scientific">Streptosporangium carneum</name>
    <dbReference type="NCBI Taxonomy" id="47481"/>
    <lineage>
        <taxon>Bacteria</taxon>
        <taxon>Bacillati</taxon>
        <taxon>Actinomycetota</taxon>
        <taxon>Actinomycetes</taxon>
        <taxon>Streptosporangiales</taxon>
        <taxon>Streptosporangiaceae</taxon>
        <taxon>Streptosporangium</taxon>
    </lineage>
</organism>